<dbReference type="Pfam" id="PF03704">
    <property type="entry name" value="BTAD"/>
    <property type="match status" value="1"/>
</dbReference>
<feature type="domain" description="OmpR/PhoB-type" evidence="8">
    <location>
        <begin position="1"/>
        <end position="93"/>
    </location>
</feature>
<protein>
    <submittedName>
        <fullName evidence="9">DNA-binding transcriptional activator of the SARP family</fullName>
    </submittedName>
</protein>
<dbReference type="InterPro" id="IPR005158">
    <property type="entry name" value="BTAD"/>
</dbReference>
<evidence type="ECO:0000256" key="3">
    <source>
        <dbReference type="ARBA" id="ARBA00023015"/>
    </source>
</evidence>
<dbReference type="SUPFAM" id="SSF46894">
    <property type="entry name" value="C-terminal effector domain of the bipartite response regulators"/>
    <property type="match status" value="1"/>
</dbReference>
<evidence type="ECO:0000256" key="6">
    <source>
        <dbReference type="PROSITE-ProRule" id="PRU01091"/>
    </source>
</evidence>
<evidence type="ECO:0000256" key="1">
    <source>
        <dbReference type="ARBA" id="ARBA00005820"/>
    </source>
</evidence>
<name>A0A1G9QF99_9PSEU</name>
<dbReference type="AlphaFoldDB" id="A0A1G9QF99"/>
<dbReference type="PRINTS" id="PR00364">
    <property type="entry name" value="DISEASERSIST"/>
</dbReference>
<dbReference type="Gene3D" id="1.25.40.10">
    <property type="entry name" value="Tetratricopeptide repeat domain"/>
    <property type="match status" value="3"/>
</dbReference>
<evidence type="ECO:0000313" key="10">
    <source>
        <dbReference type="Proteomes" id="UP000199682"/>
    </source>
</evidence>
<dbReference type="GO" id="GO:0006355">
    <property type="term" value="P:regulation of DNA-templated transcription"/>
    <property type="evidence" value="ECO:0007669"/>
    <property type="project" value="InterPro"/>
</dbReference>
<reference evidence="10" key="1">
    <citation type="submission" date="2016-10" db="EMBL/GenBank/DDBJ databases">
        <authorList>
            <person name="Varghese N."/>
            <person name="Submissions S."/>
        </authorList>
    </citation>
    <scope>NUCLEOTIDE SEQUENCE [LARGE SCALE GENOMIC DNA]</scope>
    <source>
        <strain evidence="10">DSM 44796</strain>
    </source>
</reference>
<accession>A0A1G9QF99</accession>
<evidence type="ECO:0000256" key="5">
    <source>
        <dbReference type="ARBA" id="ARBA00023163"/>
    </source>
</evidence>
<dbReference type="CDD" id="cd15831">
    <property type="entry name" value="BTAD"/>
    <property type="match status" value="1"/>
</dbReference>
<evidence type="ECO:0000259" key="8">
    <source>
        <dbReference type="PROSITE" id="PS51755"/>
    </source>
</evidence>
<keyword evidence="3" id="KW-0805">Transcription regulation</keyword>
<dbReference type="InterPro" id="IPR016032">
    <property type="entry name" value="Sig_transdc_resp-reg_C-effctor"/>
</dbReference>
<dbReference type="SUPFAM" id="SSF52540">
    <property type="entry name" value="P-loop containing nucleoside triphosphate hydrolases"/>
    <property type="match status" value="1"/>
</dbReference>
<dbReference type="EMBL" id="FNET01000016">
    <property type="protein sequence ID" value="SDM08975.1"/>
    <property type="molecule type" value="Genomic_DNA"/>
</dbReference>
<dbReference type="SUPFAM" id="SSF48452">
    <property type="entry name" value="TPR-like"/>
    <property type="match status" value="3"/>
</dbReference>
<evidence type="ECO:0000256" key="7">
    <source>
        <dbReference type="SAM" id="MobiDB-lite"/>
    </source>
</evidence>
<dbReference type="InterPro" id="IPR042197">
    <property type="entry name" value="Apaf_helical"/>
</dbReference>
<organism evidence="9 10">
    <name type="scientific">Lentzea albidocapillata subsp. violacea</name>
    <dbReference type="NCBI Taxonomy" id="128104"/>
    <lineage>
        <taxon>Bacteria</taxon>
        <taxon>Bacillati</taxon>
        <taxon>Actinomycetota</taxon>
        <taxon>Actinomycetes</taxon>
        <taxon>Pseudonocardiales</taxon>
        <taxon>Pseudonocardiaceae</taxon>
        <taxon>Lentzea</taxon>
    </lineage>
</organism>
<dbReference type="GO" id="GO:0043531">
    <property type="term" value="F:ADP binding"/>
    <property type="evidence" value="ECO:0007669"/>
    <property type="project" value="InterPro"/>
</dbReference>
<dbReference type="Pfam" id="PF00931">
    <property type="entry name" value="NB-ARC"/>
    <property type="match status" value="1"/>
</dbReference>
<dbReference type="SMART" id="SM00862">
    <property type="entry name" value="Trans_reg_C"/>
    <property type="match status" value="1"/>
</dbReference>
<dbReference type="Gene3D" id="1.10.10.10">
    <property type="entry name" value="Winged helix-like DNA-binding domain superfamily/Winged helix DNA-binding domain"/>
    <property type="match status" value="2"/>
</dbReference>
<dbReference type="GO" id="GO:0003677">
    <property type="term" value="F:DNA binding"/>
    <property type="evidence" value="ECO:0007669"/>
    <property type="project" value="UniProtKB-UniRule"/>
</dbReference>
<dbReference type="InterPro" id="IPR001867">
    <property type="entry name" value="OmpR/PhoB-type_DNA-bd"/>
</dbReference>
<dbReference type="SMART" id="SM00028">
    <property type="entry name" value="TPR"/>
    <property type="match status" value="5"/>
</dbReference>
<dbReference type="Gene3D" id="3.40.50.300">
    <property type="entry name" value="P-loop containing nucleotide triphosphate hydrolases"/>
    <property type="match status" value="1"/>
</dbReference>
<evidence type="ECO:0000256" key="2">
    <source>
        <dbReference type="ARBA" id="ARBA00022737"/>
    </source>
</evidence>
<dbReference type="Pfam" id="PF13424">
    <property type="entry name" value="TPR_12"/>
    <property type="match status" value="2"/>
</dbReference>
<gene>
    <name evidence="9" type="ORF">SAMN04488074_116114</name>
</gene>
<dbReference type="SMART" id="SM01043">
    <property type="entry name" value="BTAD"/>
    <property type="match status" value="1"/>
</dbReference>
<dbReference type="Proteomes" id="UP000199682">
    <property type="component" value="Unassembled WGS sequence"/>
</dbReference>
<keyword evidence="4 6" id="KW-0238">DNA-binding</keyword>
<feature type="compositionally biased region" description="Acidic residues" evidence="7">
    <location>
        <begin position="252"/>
        <end position="262"/>
    </location>
</feature>
<evidence type="ECO:0000313" key="9">
    <source>
        <dbReference type="EMBL" id="SDM08975.1"/>
    </source>
</evidence>
<keyword evidence="2" id="KW-0677">Repeat</keyword>
<dbReference type="InterPro" id="IPR036388">
    <property type="entry name" value="WH-like_DNA-bd_sf"/>
</dbReference>
<feature type="DNA-binding region" description="OmpR/PhoB-type" evidence="6">
    <location>
        <begin position="1"/>
        <end position="93"/>
    </location>
</feature>
<dbReference type="PANTHER" id="PTHR35807">
    <property type="entry name" value="TRANSCRIPTIONAL REGULATOR REDD-RELATED"/>
    <property type="match status" value="1"/>
</dbReference>
<dbReference type="PROSITE" id="PS51755">
    <property type="entry name" value="OMPR_PHOB"/>
    <property type="match status" value="1"/>
</dbReference>
<sequence length="1022" mass="111984">MEFRVLGPVEALVSGEPVPLGGPKPRTLLALLAAQASRVVPLERLVDAVWGEDPPEQAKAAIYTYISTLRRKLAAADGADVIVRTGGGYRLEASFDQIDLHIFLREIAAARRARAEGKLVQAVTHFENALGLWRGAALGGTQGTWADNERARLEELRLAALEDRVDADLVLGKNEALVAELTTAVAEEPLRERLRAQLMLALRQAGRRADALECYQEGRRVLLDELGVEPGPLLRGAHERVLRDEAEPVPAAEDEAPAEESGEPGRFVRTPSQLPFDIADFTGRTVEVATLSRRLAEEGSGSRLCTVFGKPGAGKSTLAMHVAHRVREHFPDGQLYVSLRGTRAVRPEPVEVLAGFLRALGVADTAIPDEADERARLYRTMLADRRILVVLDDVADEKQVRPLLPGGHTAAVLVTSRERLSALDGAAHLDLRVLADEEAVQLLDRVVGGDRVAAEPLAAQEIVRLCGRLPLAVRIAGARLAARQRWQLSRLADRLRVQRRVLQELSIGDLEVRGSLALSYDGLSERERMALRRLGLLDLSSFGGWVVAPLLGCSATDAEDVVERLVDAQLLDVSTTDDSDALRYQIHDLTRAFARERGEEEETAETIRAAVSRAAECWLGLVEAAGRRMPHATFDSERSGLLDRYLDEAQVDEIVADPESWFDAEQGGLVGVVERVSELDLTDVATRLAATLCSSRFSVRNLFGQWYRTHTAALGAARRAGDRLGEARLLVGLGWLRYEQDRFDESATYYEQALTAYEQSGDRRGLATTRLALSTVQREHGQLTAARSSLEQVLSELRQPEDRLVIAQARHGLGRVLTEQGELDAGLAACEQACAEYEEIGDQRGWAIALRSVGIVHRAAGRLEQAAHWSVRAVEVLSSLGNRLASAYAVQALAKVRVRQGRGDDLRDDLLACLSTCNEMQDGFGQALMLRTLGELDLAAGRFAEARRHLDRALQWWDALGLPVWRARTLRDLAAVLDGLGEAVAADRAWAEALGVFQLHGCREAQEPRRVPAPGRRVLEVF</sequence>
<dbReference type="Gene3D" id="1.10.8.430">
    <property type="entry name" value="Helical domain of apoptotic protease-activating factors"/>
    <property type="match status" value="1"/>
</dbReference>
<dbReference type="Pfam" id="PF00486">
    <property type="entry name" value="Trans_reg_C"/>
    <property type="match status" value="1"/>
</dbReference>
<dbReference type="InterPro" id="IPR019734">
    <property type="entry name" value="TPR_rpt"/>
</dbReference>
<dbReference type="PANTHER" id="PTHR35807:SF1">
    <property type="entry name" value="TRANSCRIPTIONAL REGULATOR REDD"/>
    <property type="match status" value="1"/>
</dbReference>
<proteinExistence type="inferred from homology"/>
<dbReference type="InterPro" id="IPR002182">
    <property type="entry name" value="NB-ARC"/>
</dbReference>
<dbReference type="GO" id="GO:0000160">
    <property type="term" value="P:phosphorelay signal transduction system"/>
    <property type="evidence" value="ECO:0007669"/>
    <property type="project" value="InterPro"/>
</dbReference>
<evidence type="ECO:0000256" key="4">
    <source>
        <dbReference type="ARBA" id="ARBA00023125"/>
    </source>
</evidence>
<dbReference type="InterPro" id="IPR051677">
    <property type="entry name" value="AfsR-DnrI-RedD_regulator"/>
</dbReference>
<keyword evidence="5" id="KW-0804">Transcription</keyword>
<dbReference type="InterPro" id="IPR027417">
    <property type="entry name" value="P-loop_NTPase"/>
</dbReference>
<dbReference type="InterPro" id="IPR011990">
    <property type="entry name" value="TPR-like_helical_dom_sf"/>
</dbReference>
<feature type="region of interest" description="Disordered" evidence="7">
    <location>
        <begin position="246"/>
        <end position="269"/>
    </location>
</feature>
<comment type="similarity">
    <text evidence="1">Belongs to the AfsR/DnrI/RedD regulatory family.</text>
</comment>